<evidence type="ECO:0000313" key="1">
    <source>
        <dbReference type="EMBL" id="GFZ30034.1"/>
    </source>
</evidence>
<reference evidence="1 2" key="1">
    <citation type="journal article" date="2021" name="Int. J. Syst. Evol. Microbiol.">
        <title>Clostridium zeae sp. nov., isolated from corn silage.</title>
        <authorList>
            <person name="Kobayashi H."/>
            <person name="Tanizawa Y."/>
            <person name="Yagura M."/>
            <person name="Sakamoto M."/>
            <person name="Ohkuma M."/>
            <person name="Tohno M."/>
        </authorList>
    </citation>
    <scope>NUCLEOTIDE SEQUENCE [LARGE SCALE GENOMIC DNA]</scope>
    <source>
        <strain evidence="1 2">CSC2</strain>
    </source>
</reference>
<accession>A0ABQ1E5L9</accession>
<dbReference type="Proteomes" id="UP000663802">
    <property type="component" value="Unassembled WGS sequence"/>
</dbReference>
<gene>
    <name evidence="1" type="ORF">CSC2_05600</name>
</gene>
<keyword evidence="2" id="KW-1185">Reference proteome</keyword>
<organism evidence="1 2">
    <name type="scientific">Clostridium zeae</name>
    <dbReference type="NCBI Taxonomy" id="2759022"/>
    <lineage>
        <taxon>Bacteria</taxon>
        <taxon>Bacillati</taxon>
        <taxon>Bacillota</taxon>
        <taxon>Clostridia</taxon>
        <taxon>Eubacteriales</taxon>
        <taxon>Clostridiaceae</taxon>
        <taxon>Clostridium</taxon>
    </lineage>
</organism>
<proteinExistence type="predicted"/>
<dbReference type="RefSeq" id="WP_206868041.1">
    <property type="nucleotide sequence ID" value="NZ_BMBA01000001.1"/>
</dbReference>
<evidence type="ECO:0008006" key="3">
    <source>
        <dbReference type="Google" id="ProtNLM"/>
    </source>
</evidence>
<name>A0ABQ1E5L9_9CLOT</name>
<dbReference type="EMBL" id="BMBA01000001">
    <property type="protein sequence ID" value="GFZ30034.1"/>
    <property type="molecule type" value="Genomic_DNA"/>
</dbReference>
<protein>
    <recommendedName>
        <fullName evidence="3">Cyclic lactone autoinducer peptide</fullName>
    </recommendedName>
</protein>
<comment type="caution">
    <text evidence="1">The sequence shown here is derived from an EMBL/GenBank/DDBJ whole genome shotgun (WGS) entry which is preliminary data.</text>
</comment>
<evidence type="ECO:0000313" key="2">
    <source>
        <dbReference type="Proteomes" id="UP000663802"/>
    </source>
</evidence>
<sequence length="56" mass="6262">MDIFKSFVPIECSVNVLMISVITVSAATSTTFRKSCEEVKVDTENKKNETVMMNKS</sequence>